<proteinExistence type="predicted"/>
<evidence type="ECO:0000313" key="5">
    <source>
        <dbReference type="EMBL" id="KAK4221159.1"/>
    </source>
</evidence>
<evidence type="ECO:0000256" key="2">
    <source>
        <dbReference type="ARBA" id="ARBA00023043"/>
    </source>
</evidence>
<feature type="region of interest" description="Disordered" evidence="4">
    <location>
        <begin position="1"/>
        <end position="40"/>
    </location>
</feature>
<dbReference type="InterPro" id="IPR036770">
    <property type="entry name" value="Ankyrin_rpt-contain_sf"/>
</dbReference>
<name>A0AAN6YL84_9PEZI</name>
<dbReference type="Gene3D" id="1.25.40.20">
    <property type="entry name" value="Ankyrin repeat-containing domain"/>
    <property type="match status" value="2"/>
</dbReference>
<evidence type="ECO:0000256" key="3">
    <source>
        <dbReference type="PROSITE-ProRule" id="PRU00023"/>
    </source>
</evidence>
<dbReference type="SMART" id="SM00248">
    <property type="entry name" value="ANK"/>
    <property type="match status" value="6"/>
</dbReference>
<evidence type="ECO:0000256" key="1">
    <source>
        <dbReference type="ARBA" id="ARBA00022737"/>
    </source>
</evidence>
<dbReference type="Pfam" id="PF12796">
    <property type="entry name" value="Ank_2"/>
    <property type="match status" value="1"/>
</dbReference>
<dbReference type="AlphaFoldDB" id="A0AAN6YL84"/>
<gene>
    <name evidence="5" type="ORF">QBC38DRAFT_142083</name>
</gene>
<dbReference type="InterPro" id="IPR002110">
    <property type="entry name" value="Ankyrin_rpt"/>
</dbReference>
<dbReference type="PANTHER" id="PTHR24171">
    <property type="entry name" value="ANKYRIN REPEAT DOMAIN-CONTAINING PROTEIN 39-RELATED"/>
    <property type="match status" value="1"/>
</dbReference>
<sequence>MSDTQASDIQNQANAENLPGDFQYRMANDWGPGDDTEEEDPMDLATNGLIAGAGGIGVDQTKQDTEFWRACHQGKIRQVKRLLELGANVNTKRKYYMGRIARYSQYDNVKLSDEPDLDPDALASADMTIKQALEDDLAWWGERKGWSIGEVSAIFVAIVGHHFDVAEILLDHMSISLTETYTPDKRSAFYQAVLEEGSEGLLRRFLALSNADTFCNITNYRGWTPLHWCADQGGVVKMRLLLQGNALVDAKDNEGYSPLTTAVRMCPPRIDVDITRLLLMYGADVNLTDNEGNTALHEAAKGEFARLVNLLLTWGANEGLENNAGKKAIDLVSDKRTDVTTLLDPANVRKVKKDRRDPWKTSTTDPCEMCKDFSLNVTFGRRSLHGSGHVRTYKETMFDFVYGKANGPSNFEDILEDIYIDSEKGE</sequence>
<protein>
    <submittedName>
        <fullName evidence="5">Ankyrin repeat-containing domain protein</fullName>
    </submittedName>
</protein>
<keyword evidence="6" id="KW-1185">Reference proteome</keyword>
<dbReference type="SUPFAM" id="SSF48403">
    <property type="entry name" value="Ankyrin repeat"/>
    <property type="match status" value="1"/>
</dbReference>
<feature type="repeat" description="ANK" evidence="3">
    <location>
        <begin position="254"/>
        <end position="290"/>
    </location>
</feature>
<feature type="repeat" description="ANK" evidence="3">
    <location>
        <begin position="221"/>
        <end position="253"/>
    </location>
</feature>
<dbReference type="EMBL" id="MU865578">
    <property type="protein sequence ID" value="KAK4221159.1"/>
    <property type="molecule type" value="Genomic_DNA"/>
</dbReference>
<dbReference type="PANTHER" id="PTHR24171:SF8">
    <property type="entry name" value="BRCA1-ASSOCIATED RING DOMAIN PROTEIN 1"/>
    <property type="match status" value="1"/>
</dbReference>
<dbReference type="Pfam" id="PF00023">
    <property type="entry name" value="Ank"/>
    <property type="match status" value="1"/>
</dbReference>
<accession>A0AAN6YL84</accession>
<organism evidence="5 6">
    <name type="scientific">Podospora fimiseda</name>
    <dbReference type="NCBI Taxonomy" id="252190"/>
    <lineage>
        <taxon>Eukaryota</taxon>
        <taxon>Fungi</taxon>
        <taxon>Dikarya</taxon>
        <taxon>Ascomycota</taxon>
        <taxon>Pezizomycotina</taxon>
        <taxon>Sordariomycetes</taxon>
        <taxon>Sordariomycetidae</taxon>
        <taxon>Sordariales</taxon>
        <taxon>Podosporaceae</taxon>
        <taxon>Podospora</taxon>
    </lineage>
</organism>
<keyword evidence="2 3" id="KW-0040">ANK repeat</keyword>
<dbReference type="GO" id="GO:0004842">
    <property type="term" value="F:ubiquitin-protein transferase activity"/>
    <property type="evidence" value="ECO:0007669"/>
    <property type="project" value="TreeGrafter"/>
</dbReference>
<reference evidence="5" key="1">
    <citation type="journal article" date="2023" name="Mol. Phylogenet. Evol.">
        <title>Genome-scale phylogeny and comparative genomics of the fungal order Sordariales.</title>
        <authorList>
            <person name="Hensen N."/>
            <person name="Bonometti L."/>
            <person name="Westerberg I."/>
            <person name="Brannstrom I.O."/>
            <person name="Guillou S."/>
            <person name="Cros-Aarteil S."/>
            <person name="Calhoun S."/>
            <person name="Haridas S."/>
            <person name="Kuo A."/>
            <person name="Mondo S."/>
            <person name="Pangilinan J."/>
            <person name="Riley R."/>
            <person name="LaButti K."/>
            <person name="Andreopoulos B."/>
            <person name="Lipzen A."/>
            <person name="Chen C."/>
            <person name="Yan M."/>
            <person name="Daum C."/>
            <person name="Ng V."/>
            <person name="Clum A."/>
            <person name="Steindorff A."/>
            <person name="Ohm R.A."/>
            <person name="Martin F."/>
            <person name="Silar P."/>
            <person name="Natvig D.O."/>
            <person name="Lalanne C."/>
            <person name="Gautier V."/>
            <person name="Ament-Velasquez S.L."/>
            <person name="Kruys A."/>
            <person name="Hutchinson M.I."/>
            <person name="Powell A.J."/>
            <person name="Barry K."/>
            <person name="Miller A.N."/>
            <person name="Grigoriev I.V."/>
            <person name="Debuchy R."/>
            <person name="Gladieux P."/>
            <person name="Hiltunen Thoren M."/>
            <person name="Johannesson H."/>
        </authorList>
    </citation>
    <scope>NUCLEOTIDE SEQUENCE</scope>
    <source>
        <strain evidence="5">CBS 990.96</strain>
    </source>
</reference>
<evidence type="ECO:0000256" key="4">
    <source>
        <dbReference type="SAM" id="MobiDB-lite"/>
    </source>
</evidence>
<feature type="compositionally biased region" description="Polar residues" evidence="4">
    <location>
        <begin position="1"/>
        <end position="15"/>
    </location>
</feature>
<keyword evidence="1" id="KW-0677">Repeat</keyword>
<dbReference type="PROSITE" id="PS50297">
    <property type="entry name" value="ANK_REP_REGION"/>
    <property type="match status" value="3"/>
</dbReference>
<dbReference type="GO" id="GO:0085020">
    <property type="term" value="P:protein K6-linked ubiquitination"/>
    <property type="evidence" value="ECO:0007669"/>
    <property type="project" value="TreeGrafter"/>
</dbReference>
<dbReference type="Proteomes" id="UP001301958">
    <property type="component" value="Unassembled WGS sequence"/>
</dbReference>
<dbReference type="PROSITE" id="PS50088">
    <property type="entry name" value="ANK_REPEAT"/>
    <property type="match status" value="3"/>
</dbReference>
<feature type="repeat" description="ANK" evidence="3">
    <location>
        <begin position="291"/>
        <end position="323"/>
    </location>
</feature>
<reference evidence="5" key="2">
    <citation type="submission" date="2023-05" db="EMBL/GenBank/DDBJ databases">
        <authorList>
            <consortium name="Lawrence Berkeley National Laboratory"/>
            <person name="Steindorff A."/>
            <person name="Hensen N."/>
            <person name="Bonometti L."/>
            <person name="Westerberg I."/>
            <person name="Brannstrom I.O."/>
            <person name="Guillou S."/>
            <person name="Cros-Aarteil S."/>
            <person name="Calhoun S."/>
            <person name="Haridas S."/>
            <person name="Kuo A."/>
            <person name="Mondo S."/>
            <person name="Pangilinan J."/>
            <person name="Riley R."/>
            <person name="Labutti K."/>
            <person name="Andreopoulos B."/>
            <person name="Lipzen A."/>
            <person name="Chen C."/>
            <person name="Yanf M."/>
            <person name="Daum C."/>
            <person name="Ng V."/>
            <person name="Clum A."/>
            <person name="Ohm R."/>
            <person name="Martin F."/>
            <person name="Silar P."/>
            <person name="Natvig D."/>
            <person name="Lalanne C."/>
            <person name="Gautier V."/>
            <person name="Ament-Velasquez S.L."/>
            <person name="Kruys A."/>
            <person name="Hutchinson M.I."/>
            <person name="Powell A.J."/>
            <person name="Barry K."/>
            <person name="Miller A.N."/>
            <person name="Grigoriev I.V."/>
            <person name="Debuchy R."/>
            <person name="Gladieux P."/>
            <person name="Thoren M.H."/>
            <person name="Johannesson H."/>
        </authorList>
    </citation>
    <scope>NUCLEOTIDE SEQUENCE</scope>
    <source>
        <strain evidence="5">CBS 990.96</strain>
    </source>
</reference>
<comment type="caution">
    <text evidence="5">The sequence shown here is derived from an EMBL/GenBank/DDBJ whole genome shotgun (WGS) entry which is preliminary data.</text>
</comment>
<evidence type="ECO:0000313" key="6">
    <source>
        <dbReference type="Proteomes" id="UP001301958"/>
    </source>
</evidence>